<gene>
    <name evidence="4" type="ORF">ENM78_03395</name>
</gene>
<organism evidence="4">
    <name type="scientific">Fervidicoccus fontis</name>
    <dbReference type="NCBI Taxonomy" id="683846"/>
    <lineage>
        <taxon>Archaea</taxon>
        <taxon>Thermoproteota</taxon>
        <taxon>Thermoprotei</taxon>
        <taxon>Fervidicoccales</taxon>
        <taxon>Fervidicoccaceae</taxon>
        <taxon>Fervidicoccus</taxon>
    </lineage>
</organism>
<name>A0A7J3ZK45_9CREN</name>
<evidence type="ECO:0000256" key="1">
    <source>
        <dbReference type="ARBA" id="ARBA00023235"/>
    </source>
</evidence>
<evidence type="ECO:0000256" key="2">
    <source>
        <dbReference type="ARBA" id="ARBA00023277"/>
    </source>
</evidence>
<dbReference type="InterPro" id="IPR055390">
    <property type="entry name" value="AraA_central"/>
</dbReference>
<protein>
    <recommendedName>
        <fullName evidence="3">L-arabinose isomerase central domain-containing protein</fullName>
    </recommendedName>
</protein>
<dbReference type="Pfam" id="PF24856">
    <property type="entry name" value="AraA_central"/>
    <property type="match status" value="1"/>
</dbReference>
<keyword evidence="2" id="KW-0119">Carbohydrate metabolism</keyword>
<keyword evidence="1" id="KW-0413">Isomerase</keyword>
<dbReference type="PANTHER" id="PTHR36120">
    <property type="entry name" value="FUCOSE ISOMERASE"/>
    <property type="match status" value="1"/>
</dbReference>
<dbReference type="SUPFAM" id="SSF53743">
    <property type="entry name" value="FucI/AraA N-terminal and middle domains"/>
    <property type="match status" value="1"/>
</dbReference>
<evidence type="ECO:0000259" key="3">
    <source>
        <dbReference type="Pfam" id="PF24856"/>
    </source>
</evidence>
<dbReference type="EMBL" id="DRZC01000045">
    <property type="protein sequence ID" value="HHQ80486.1"/>
    <property type="molecule type" value="Genomic_DNA"/>
</dbReference>
<sequence>MAESPRVLFVPVASKLHEPRGLQRSLALYKKSLEDLAAGAASIVTDPSGARALTRDVDAYIVAVLTGGVESTLLEIGMRGIPVALVAHPARNSLAAAVEAASRLRKDSFPARVFLLRDGVREDLIAFARAARAYRMLAGSRVLLIGDPSPWLVYSSTQAKELERVFGLELEKAGVDELLRVASAVPDSVIEELERELESVGATSVESRNLKGSLRLYVALREILERGSCNAATVRCFDLIERGCTLCLATSMLNDRGYAIGCEGDLPALLTMMVLMEVSGMPAFIGNVAWIEGTRLLLAHCTVPTKLVERFTLKTHFESGIGVAVQGFPRKGSRVTVARLDAARRTIRAGVGTVLNNGPIEEDLCRTQFLVELSSRVEIIVSNPAGNHYVLVLGDWLEPLEHFSEMVGFRFEALS</sequence>
<dbReference type="GO" id="GO:0005737">
    <property type="term" value="C:cytoplasm"/>
    <property type="evidence" value="ECO:0007669"/>
    <property type="project" value="InterPro"/>
</dbReference>
<dbReference type="GO" id="GO:0005996">
    <property type="term" value="P:monosaccharide metabolic process"/>
    <property type="evidence" value="ECO:0007669"/>
    <property type="project" value="InterPro"/>
</dbReference>
<dbReference type="GO" id="GO:0016861">
    <property type="term" value="F:intramolecular oxidoreductase activity, interconverting aldoses and ketoses"/>
    <property type="evidence" value="ECO:0007669"/>
    <property type="project" value="InterPro"/>
</dbReference>
<dbReference type="AlphaFoldDB" id="A0A7J3ZK45"/>
<dbReference type="InterPro" id="IPR009015">
    <property type="entry name" value="Fucose_isomerase_N/cen_sf"/>
</dbReference>
<dbReference type="PANTHER" id="PTHR36120:SF2">
    <property type="entry name" value="FUCOSE ISOMERASE"/>
    <property type="match status" value="1"/>
</dbReference>
<reference evidence="4" key="1">
    <citation type="journal article" date="2020" name="mSystems">
        <title>Genome- and Community-Level Interaction Insights into Carbon Utilization and Element Cycling Functions of Hydrothermarchaeota in Hydrothermal Sediment.</title>
        <authorList>
            <person name="Zhou Z."/>
            <person name="Liu Y."/>
            <person name="Xu W."/>
            <person name="Pan J."/>
            <person name="Luo Z.H."/>
            <person name="Li M."/>
        </authorList>
    </citation>
    <scope>NUCLEOTIDE SEQUENCE [LARGE SCALE GENOMIC DNA]</scope>
    <source>
        <strain evidence="4">SpSt-1116</strain>
    </source>
</reference>
<proteinExistence type="predicted"/>
<evidence type="ECO:0000313" key="4">
    <source>
        <dbReference type="EMBL" id="HHQ80486.1"/>
    </source>
</evidence>
<comment type="caution">
    <text evidence="4">The sequence shown here is derived from an EMBL/GenBank/DDBJ whole genome shotgun (WGS) entry which is preliminary data.</text>
</comment>
<accession>A0A7J3ZK45</accession>
<feature type="domain" description="L-arabinose isomerase central" evidence="3">
    <location>
        <begin position="162"/>
        <end position="275"/>
    </location>
</feature>